<dbReference type="Pfam" id="PF12848">
    <property type="entry name" value="ABC_tran_Xtn"/>
    <property type="match status" value="1"/>
</dbReference>
<dbReference type="GO" id="GO:0005524">
    <property type="term" value="F:ATP binding"/>
    <property type="evidence" value="ECO:0007669"/>
    <property type="project" value="UniProtKB-KW"/>
</dbReference>
<dbReference type="RefSeq" id="WP_394848272.1">
    <property type="nucleotide sequence ID" value="NZ_CP089982.1"/>
</dbReference>
<dbReference type="PROSITE" id="PS50893">
    <property type="entry name" value="ABC_TRANSPORTER_2"/>
    <property type="match status" value="2"/>
</dbReference>
<dbReference type="InterPro" id="IPR032781">
    <property type="entry name" value="ABC_tran_Xtn"/>
</dbReference>
<dbReference type="InterPro" id="IPR017871">
    <property type="entry name" value="ABC_transporter-like_CS"/>
</dbReference>
<reference evidence="5 6" key="1">
    <citation type="submission" date="2021-12" db="EMBL/GenBank/DDBJ databases">
        <title>Discovery of the Pendulisporaceae a myxobacterial family with distinct sporulation behavior and unique specialized metabolism.</title>
        <authorList>
            <person name="Garcia R."/>
            <person name="Popoff A."/>
            <person name="Bader C.D."/>
            <person name="Loehr J."/>
            <person name="Walesch S."/>
            <person name="Walt C."/>
            <person name="Boldt J."/>
            <person name="Bunk B."/>
            <person name="Haeckl F.J.F.P.J."/>
            <person name="Gunesch A.P."/>
            <person name="Birkelbach J."/>
            <person name="Nuebel U."/>
            <person name="Pietschmann T."/>
            <person name="Bach T."/>
            <person name="Mueller R."/>
        </authorList>
    </citation>
    <scope>NUCLEOTIDE SEQUENCE [LARGE SCALE GENOMIC DNA]</scope>
    <source>
        <strain evidence="5 6">MSr12523</strain>
    </source>
</reference>
<keyword evidence="1" id="KW-0547">Nucleotide-binding</keyword>
<proteinExistence type="predicted"/>
<dbReference type="PANTHER" id="PTHR42855:SF2">
    <property type="entry name" value="DRUG RESISTANCE ABC TRANSPORTER,ATP-BINDING PROTEIN"/>
    <property type="match status" value="1"/>
</dbReference>
<evidence type="ECO:0000256" key="2">
    <source>
        <dbReference type="ARBA" id="ARBA00022840"/>
    </source>
</evidence>
<dbReference type="PANTHER" id="PTHR42855">
    <property type="entry name" value="ABC TRANSPORTER ATP-BINDING SUBUNIT"/>
    <property type="match status" value="1"/>
</dbReference>
<name>A0ABZ2KG32_9BACT</name>
<dbReference type="SUPFAM" id="SSF52540">
    <property type="entry name" value="P-loop containing nucleoside triphosphate hydrolases"/>
    <property type="match status" value="2"/>
</dbReference>
<dbReference type="Gene3D" id="3.40.50.300">
    <property type="entry name" value="P-loop containing nucleotide triphosphate hydrolases"/>
    <property type="match status" value="2"/>
</dbReference>
<dbReference type="InterPro" id="IPR003593">
    <property type="entry name" value="AAA+_ATPase"/>
</dbReference>
<dbReference type="Pfam" id="PF00005">
    <property type="entry name" value="ABC_tran"/>
    <property type="match status" value="2"/>
</dbReference>
<accession>A0ABZ2KG32</accession>
<dbReference type="Proteomes" id="UP001379533">
    <property type="component" value="Chromosome"/>
</dbReference>
<evidence type="ECO:0000256" key="3">
    <source>
        <dbReference type="SAM" id="Coils"/>
    </source>
</evidence>
<dbReference type="InterPro" id="IPR051309">
    <property type="entry name" value="ABCF_ATPase"/>
</dbReference>
<protein>
    <submittedName>
        <fullName evidence="5">ATP-binding cassette domain-containing protein</fullName>
    </submittedName>
</protein>
<dbReference type="InterPro" id="IPR003439">
    <property type="entry name" value="ABC_transporter-like_ATP-bd"/>
</dbReference>
<organism evidence="5 6">
    <name type="scientific">Pendulispora brunnea</name>
    <dbReference type="NCBI Taxonomy" id="2905690"/>
    <lineage>
        <taxon>Bacteria</taxon>
        <taxon>Pseudomonadati</taxon>
        <taxon>Myxococcota</taxon>
        <taxon>Myxococcia</taxon>
        <taxon>Myxococcales</taxon>
        <taxon>Sorangiineae</taxon>
        <taxon>Pendulisporaceae</taxon>
        <taxon>Pendulispora</taxon>
    </lineage>
</organism>
<gene>
    <name evidence="5" type="ORF">LZC95_12505</name>
</gene>
<evidence type="ECO:0000259" key="4">
    <source>
        <dbReference type="PROSITE" id="PS50893"/>
    </source>
</evidence>
<feature type="domain" description="ABC transporter" evidence="4">
    <location>
        <begin position="2"/>
        <end position="250"/>
    </location>
</feature>
<feature type="coiled-coil region" evidence="3">
    <location>
        <begin position="238"/>
        <end position="265"/>
    </location>
</feature>
<evidence type="ECO:0000313" key="6">
    <source>
        <dbReference type="Proteomes" id="UP001379533"/>
    </source>
</evidence>
<keyword evidence="3" id="KW-0175">Coiled coil</keyword>
<evidence type="ECO:0000313" key="5">
    <source>
        <dbReference type="EMBL" id="WXA97651.1"/>
    </source>
</evidence>
<keyword evidence="2 5" id="KW-0067">ATP-binding</keyword>
<dbReference type="EMBL" id="CP089982">
    <property type="protein sequence ID" value="WXA97651.1"/>
    <property type="molecule type" value="Genomic_DNA"/>
</dbReference>
<keyword evidence="6" id="KW-1185">Reference proteome</keyword>
<dbReference type="CDD" id="cd03221">
    <property type="entry name" value="ABCF_EF-3"/>
    <property type="match status" value="2"/>
</dbReference>
<evidence type="ECO:0000256" key="1">
    <source>
        <dbReference type="ARBA" id="ARBA00022741"/>
    </source>
</evidence>
<dbReference type="InterPro" id="IPR027417">
    <property type="entry name" value="P-loop_NTPase"/>
</dbReference>
<feature type="domain" description="ABC transporter" evidence="4">
    <location>
        <begin position="317"/>
        <end position="533"/>
    </location>
</feature>
<dbReference type="PROSITE" id="PS00211">
    <property type="entry name" value="ABC_TRANSPORTER_1"/>
    <property type="match status" value="1"/>
</dbReference>
<sequence>MIATARLAKAYGGRTLFEDVTLKLVEGSRYGLVGANGSGKTTFLKILAGDEPATDGSATMPPRDRVGVLRQDHFLDDAQIILSLAMMGDATVWRMLQERSRIIDHGEGDPARLADLEEAVGLAGGYTLEARASAILEGLGIPLAVHRMPLSTLSGGFKLRVLLAQVLVGGPDVLLLDEPTNHLDILSIRWLEKFLVGYRGVALVISHDQRFLDNVATHILDVDYDTITPYVGNYAAFVENKRLTRERKETEIAQAEAEIAHKRAYVERFRYKASKARQAQSRLKQIEKIEVEELKTSSRRTPLFRFEPERPSGRDVLTVERVSKAYGTKEVLRDVSLTVRRGEKVGIIGANGLGKSTLLKIVMARLEADTGSAKFGHEARVGYFPQDHHEVLPDPAVTALDYLWNTCPSEATTYVRGQLGRMLFSGESVDKRVGMLSGGEAARLVFARVIVEKPNVLVLDEPTNHLDLEAIDALVDGLLAFDGTVLFVSHDRYFVSRLATRIVEVTANGLRDFPGTYAEYLAALGDDHLDADTVVLKAKAANAAERREDGASTNAVSWEEQRKRRSRVNSLSNRRDKLLASIETAEARKKEILGLYAEAGFFERTPKADVERLELESTELDGSIETWLAEWEQVEAELAELQKGGT</sequence>
<dbReference type="SMART" id="SM00382">
    <property type="entry name" value="AAA"/>
    <property type="match status" value="2"/>
</dbReference>